<feature type="transmembrane region" description="Helical" evidence="12">
    <location>
        <begin position="440"/>
        <end position="462"/>
    </location>
</feature>
<feature type="transmembrane region" description="Helical" evidence="12">
    <location>
        <begin position="404"/>
        <end position="428"/>
    </location>
</feature>
<dbReference type="GO" id="GO:0005886">
    <property type="term" value="C:plasma membrane"/>
    <property type="evidence" value="ECO:0007669"/>
    <property type="project" value="TreeGrafter"/>
</dbReference>
<gene>
    <name evidence="16" type="primary">SLC39A12</name>
</gene>
<feature type="transmembrane region" description="Helical" evidence="12">
    <location>
        <begin position="482"/>
        <end position="506"/>
    </location>
</feature>
<dbReference type="GO" id="GO:0140410">
    <property type="term" value="F:monoatomic cation:bicarbonate symporter activity"/>
    <property type="evidence" value="ECO:0007669"/>
    <property type="project" value="TreeGrafter"/>
</dbReference>
<dbReference type="Proteomes" id="UP000189704">
    <property type="component" value="Unplaced"/>
</dbReference>
<feature type="domain" description="Zinc transporter ZIP4/12 EF-hand" evidence="14">
    <location>
        <begin position="267"/>
        <end position="383"/>
    </location>
</feature>
<evidence type="ECO:0000256" key="1">
    <source>
        <dbReference type="ARBA" id="ARBA00004141"/>
    </source>
</evidence>
<sequence>MIVFLSSEEIPLVTSLPCECQRTYLHPRRTQGKGRLEMCFWTKLSVFSVPLFLLLSFVPSTETDKSSTQDSRGIGSLSQLADLLRVLSAGDHPPLNQSRSLIKTLLEKTGCPRRRPGMPGNCNLCFEPDALLLIAGGNFEDQLREEVVQRVSLLLLYYIIHRDEICSSKLNMSNREYKFYLHSLLSLRQQEDSYFLSQNETEDILAFTRQYFDTPRSQCMETKTLQKKSGILSSDGADENTLPQLAATIIALSLQGVCLGQGNLPSPDYFTEYIFSSLNSTDTLHLSELDQLLNTLWTRSSCVQRDTTHQLQRKQNDITIHDRGYSNLSISMIKESDDGSVSWDQTCFSARQLMEIFVQNSLSPISKEDFKQMSPGIIQQLLSCSCHLPKDQQTKLPPTTLEKYGYSTVAVTLLTLGSMLGTVLVLFHRCEENYKLILQLFVGLAVGTLSGDALLHLIPQVLDLHKQEAPEFGHFHENNGHIWKLLGLIGGIHGFFLIEKCFILLVSPNDKQGLPLVNGHVGHSHHLALNSELSDQSGRGKSASTIQLKGPEDSQAAEIPISNMAATNRKCQSISLLAIMILVGDSLHNFADGLVIGAAFSASSESGVTTTIAILCHEIPHEMGDFAVLLSSGLSVKTAILMNFISALTAFIGLYIGLSVSADPCVQDWIFTVTAGMFLYLSLVEMLPEMTHVQTQRPWMMFLLQNFGLILGWLSLLLLAIYEQNIKI</sequence>
<dbReference type="GO" id="GO:0005385">
    <property type="term" value="F:zinc ion transmembrane transporter activity"/>
    <property type="evidence" value="ECO:0007669"/>
    <property type="project" value="TreeGrafter"/>
</dbReference>
<feature type="transmembrane region" description="Helical" evidence="12">
    <location>
        <begin position="669"/>
        <end position="687"/>
    </location>
</feature>
<evidence type="ECO:0000256" key="7">
    <source>
        <dbReference type="ARBA" id="ARBA00023136"/>
    </source>
</evidence>
<dbReference type="KEGG" id="csyr:103258685"/>
<dbReference type="PANTHER" id="PTHR12191">
    <property type="entry name" value="SOLUTE CARRIER FAMILY 39"/>
    <property type="match status" value="1"/>
</dbReference>
<evidence type="ECO:0000313" key="16">
    <source>
        <dbReference type="RefSeq" id="XP_008054533.1"/>
    </source>
</evidence>
<accession>A0A1U7TDQ6</accession>
<organism evidence="15 16">
    <name type="scientific">Carlito syrichta</name>
    <name type="common">Philippine tarsier</name>
    <name type="synonym">Tarsius syrichta</name>
    <dbReference type="NCBI Taxonomy" id="1868482"/>
    <lineage>
        <taxon>Eukaryota</taxon>
        <taxon>Metazoa</taxon>
        <taxon>Chordata</taxon>
        <taxon>Craniata</taxon>
        <taxon>Vertebrata</taxon>
        <taxon>Euteleostomi</taxon>
        <taxon>Mammalia</taxon>
        <taxon>Eutheria</taxon>
        <taxon>Euarchontoglires</taxon>
        <taxon>Primates</taxon>
        <taxon>Haplorrhini</taxon>
        <taxon>Tarsiiformes</taxon>
        <taxon>Tarsiidae</taxon>
        <taxon>Carlito</taxon>
    </lineage>
</organism>
<keyword evidence="7 12" id="KW-0472">Membrane</keyword>
<dbReference type="GeneID" id="103258685"/>
<keyword evidence="4" id="KW-0862">Zinc</keyword>
<keyword evidence="15" id="KW-1185">Reference proteome</keyword>
<evidence type="ECO:0000256" key="11">
    <source>
        <dbReference type="ARBA" id="ARBA00042971"/>
    </source>
</evidence>
<evidence type="ECO:0000256" key="12">
    <source>
        <dbReference type="SAM" id="Phobius"/>
    </source>
</evidence>
<evidence type="ECO:0000256" key="4">
    <source>
        <dbReference type="ARBA" id="ARBA00022906"/>
    </source>
</evidence>
<dbReference type="InterPro" id="IPR041137">
    <property type="entry name" value="ZIP4_N"/>
</dbReference>
<keyword evidence="5 12" id="KW-1133">Transmembrane helix</keyword>
<dbReference type="InterPro" id="IPR050799">
    <property type="entry name" value="ZIP_Transporter"/>
</dbReference>
<dbReference type="RefSeq" id="XP_008054533.1">
    <property type="nucleotide sequence ID" value="XM_008056342.2"/>
</dbReference>
<comment type="similarity">
    <text evidence="2">Belongs to the ZIP transporter (TC 2.A.5) family.</text>
</comment>
<dbReference type="PANTHER" id="PTHR12191:SF4">
    <property type="entry name" value="ZINC TRANSPORTER ZIP12"/>
    <property type="match status" value="1"/>
</dbReference>
<dbReference type="InterPro" id="IPR049406">
    <property type="entry name" value="ZIP4_12_EF-hand"/>
</dbReference>
<comment type="catalytic activity">
    <reaction evidence="8">
        <text>Zn(2+)(in) = Zn(2+)(out)</text>
        <dbReference type="Rhea" id="RHEA:29351"/>
        <dbReference type="ChEBI" id="CHEBI:29105"/>
    </reaction>
</comment>
<evidence type="ECO:0000259" key="13">
    <source>
        <dbReference type="Pfam" id="PF18292"/>
    </source>
</evidence>
<dbReference type="Pfam" id="PF21116">
    <property type="entry name" value="EF-hand_Zip"/>
    <property type="match status" value="1"/>
</dbReference>
<reference evidence="16" key="1">
    <citation type="submission" date="2025-08" db="UniProtKB">
        <authorList>
            <consortium name="RefSeq"/>
        </authorList>
    </citation>
    <scope>IDENTIFICATION</scope>
</reference>
<keyword evidence="6" id="KW-0406">Ion transport</keyword>
<evidence type="ECO:0000313" key="15">
    <source>
        <dbReference type="Proteomes" id="UP000189704"/>
    </source>
</evidence>
<evidence type="ECO:0000259" key="14">
    <source>
        <dbReference type="Pfam" id="PF21116"/>
    </source>
</evidence>
<dbReference type="OrthoDB" id="200954at2759"/>
<keyword evidence="4" id="KW-0813">Transport</keyword>
<feature type="transmembrane region" description="Helical" evidence="12">
    <location>
        <begin position="639"/>
        <end position="657"/>
    </location>
</feature>
<keyword evidence="4" id="KW-0864">Zinc transport</keyword>
<keyword evidence="3 12" id="KW-0812">Transmembrane</keyword>
<evidence type="ECO:0000256" key="8">
    <source>
        <dbReference type="ARBA" id="ARBA00034634"/>
    </source>
</evidence>
<evidence type="ECO:0000256" key="5">
    <source>
        <dbReference type="ARBA" id="ARBA00022989"/>
    </source>
</evidence>
<comment type="subcellular location">
    <subcellularLocation>
        <location evidence="1">Membrane</location>
        <topology evidence="1">Multi-pass membrane protein</topology>
    </subcellularLocation>
</comment>
<dbReference type="GO" id="GO:0030003">
    <property type="term" value="P:intracellular monoatomic cation homeostasis"/>
    <property type="evidence" value="ECO:0007669"/>
    <property type="project" value="TreeGrafter"/>
</dbReference>
<dbReference type="Pfam" id="PF18292">
    <property type="entry name" value="ZIP4_domain"/>
    <property type="match status" value="1"/>
</dbReference>
<proteinExistence type="inferred from homology"/>
<dbReference type="GO" id="GO:0071578">
    <property type="term" value="P:zinc ion import across plasma membrane"/>
    <property type="evidence" value="ECO:0007669"/>
    <property type="project" value="TreeGrafter"/>
</dbReference>
<evidence type="ECO:0000256" key="3">
    <source>
        <dbReference type="ARBA" id="ARBA00022692"/>
    </source>
</evidence>
<dbReference type="CTD" id="221074"/>
<feature type="transmembrane region" description="Helical" evidence="12">
    <location>
        <begin position="699"/>
        <end position="722"/>
    </location>
</feature>
<evidence type="ECO:0000256" key="10">
    <source>
        <dbReference type="ARBA" id="ARBA00042541"/>
    </source>
</evidence>
<evidence type="ECO:0000256" key="2">
    <source>
        <dbReference type="ARBA" id="ARBA00006939"/>
    </source>
</evidence>
<evidence type="ECO:0000256" key="6">
    <source>
        <dbReference type="ARBA" id="ARBA00023065"/>
    </source>
</evidence>
<dbReference type="AlphaFoldDB" id="A0A1U7TDQ6"/>
<feature type="domain" description="Zinc transporter ZIP4 N-terminal" evidence="13">
    <location>
        <begin position="100"/>
        <end position="259"/>
    </location>
</feature>
<dbReference type="Pfam" id="PF02535">
    <property type="entry name" value="Zip"/>
    <property type="match status" value="1"/>
</dbReference>
<protein>
    <recommendedName>
        <fullName evidence="9">Zinc transporter ZIP12</fullName>
    </recommendedName>
    <alternativeName>
        <fullName evidence="10">Solute carrier family 39 member 12</fullName>
    </alternativeName>
    <alternativeName>
        <fullName evidence="11">Zrt- and Irt-like protein 12</fullName>
    </alternativeName>
</protein>
<dbReference type="InterPro" id="IPR003689">
    <property type="entry name" value="ZIP"/>
</dbReference>
<evidence type="ECO:0000256" key="9">
    <source>
        <dbReference type="ARBA" id="ARBA00040591"/>
    </source>
</evidence>
<name>A0A1U7TDQ6_CARSF</name>